<reference evidence="5" key="1">
    <citation type="submission" date="2018-06" db="EMBL/GenBank/DDBJ databases">
        <authorList>
            <person name="Zhirakovskaya E."/>
        </authorList>
    </citation>
    <scope>NUCLEOTIDE SEQUENCE</scope>
</reference>
<evidence type="ECO:0000256" key="1">
    <source>
        <dbReference type="ARBA" id="ARBA00009677"/>
    </source>
</evidence>
<dbReference type="SUPFAM" id="SSF117143">
    <property type="entry name" value="Flagellar hook protein flgE"/>
    <property type="match status" value="1"/>
</dbReference>
<keyword evidence="5" id="KW-0966">Cell projection</keyword>
<evidence type="ECO:0000259" key="2">
    <source>
        <dbReference type="Pfam" id="PF00460"/>
    </source>
</evidence>
<keyword evidence="5" id="KW-0969">Cilium</keyword>
<dbReference type="InterPro" id="IPR001444">
    <property type="entry name" value="Flag_bb_rod_N"/>
</dbReference>
<organism evidence="5">
    <name type="scientific">hydrothermal vent metagenome</name>
    <dbReference type="NCBI Taxonomy" id="652676"/>
    <lineage>
        <taxon>unclassified sequences</taxon>
        <taxon>metagenomes</taxon>
        <taxon>ecological metagenomes</taxon>
    </lineage>
</organism>
<dbReference type="EMBL" id="UOGE01000078">
    <property type="protein sequence ID" value="VAX22700.1"/>
    <property type="molecule type" value="Genomic_DNA"/>
</dbReference>
<comment type="similarity">
    <text evidence="1">Belongs to the flagella basal body rod proteins family.</text>
</comment>
<dbReference type="Pfam" id="PF06429">
    <property type="entry name" value="Flg_bbr_C"/>
    <property type="match status" value="1"/>
</dbReference>
<accession>A0A3B1CJ79</accession>
<evidence type="ECO:0000259" key="4">
    <source>
        <dbReference type="Pfam" id="PF22692"/>
    </source>
</evidence>
<feature type="domain" description="Flagellar basal body rod protein N-terminal" evidence="2">
    <location>
        <begin position="5"/>
        <end position="35"/>
    </location>
</feature>
<feature type="domain" description="Flagellar hook protein FlgE/F/G-like D1" evidence="4">
    <location>
        <begin position="74"/>
        <end position="137"/>
    </location>
</feature>
<dbReference type="Pfam" id="PF00460">
    <property type="entry name" value="Flg_bb_rod"/>
    <property type="match status" value="1"/>
</dbReference>
<dbReference type="InterPro" id="IPR053967">
    <property type="entry name" value="LlgE_F_G-like_D1"/>
</dbReference>
<dbReference type="InterPro" id="IPR010930">
    <property type="entry name" value="Flg_bb/hook_C_dom"/>
</dbReference>
<dbReference type="InterPro" id="IPR020013">
    <property type="entry name" value="Flagellar_FlgE/F/G"/>
</dbReference>
<evidence type="ECO:0000259" key="3">
    <source>
        <dbReference type="Pfam" id="PF06429"/>
    </source>
</evidence>
<dbReference type="InterPro" id="IPR037925">
    <property type="entry name" value="FlgE/F/G-like"/>
</dbReference>
<dbReference type="Pfam" id="PF22692">
    <property type="entry name" value="LlgE_F_G_D1"/>
    <property type="match status" value="1"/>
</dbReference>
<name>A0A3B1CJ79_9ZZZZ</name>
<dbReference type="AlphaFoldDB" id="A0A3B1CJ79"/>
<gene>
    <name evidence="5" type="ORF">MNBD_NITROSPINAE02-1899</name>
</gene>
<dbReference type="GO" id="GO:0071978">
    <property type="term" value="P:bacterial-type flagellum-dependent swarming motility"/>
    <property type="evidence" value="ECO:0007669"/>
    <property type="project" value="TreeGrafter"/>
</dbReference>
<feature type="domain" description="Flagellar basal-body/hook protein C-terminal" evidence="3">
    <location>
        <begin position="193"/>
        <end position="236"/>
    </location>
</feature>
<proteinExistence type="inferred from homology"/>
<evidence type="ECO:0000313" key="5">
    <source>
        <dbReference type="EMBL" id="VAX22700.1"/>
    </source>
</evidence>
<dbReference type="PANTHER" id="PTHR30435">
    <property type="entry name" value="FLAGELLAR PROTEIN"/>
    <property type="match status" value="1"/>
</dbReference>
<dbReference type="PANTHER" id="PTHR30435:SF19">
    <property type="entry name" value="FLAGELLAR BASAL-BODY ROD PROTEIN FLGG"/>
    <property type="match status" value="1"/>
</dbReference>
<dbReference type="GO" id="GO:0009288">
    <property type="term" value="C:bacterial-type flagellum"/>
    <property type="evidence" value="ECO:0007669"/>
    <property type="project" value="TreeGrafter"/>
</dbReference>
<sequence length="238" mass="24530">MIQGMNAALSGLRAYASNTRSTANNLANVNTTGFKRSTPINTSAQNGGGVRTGAIRTEQSQGAIYTTGRGLDVAIEGSGFFRVTTPGGATGYTRAGSFSVDNQSQLVDAAGNRLSPEIRIPGQATNVAIENDGSVTAMVNGTRETIGNIETVKFNNPNGLERGGGNVYYETSASGQPVSGAPGSGGLGEVRANALEMSNVDIGQEMVSLIQSETGFKAQVKTIQATDEMLGSLMNIKA</sequence>
<keyword evidence="5" id="KW-0282">Flagellum</keyword>
<dbReference type="NCBIfam" id="TIGR03506">
    <property type="entry name" value="FlgEFG_subfam"/>
    <property type="match status" value="2"/>
</dbReference>
<protein>
    <submittedName>
        <fullName evidence="5">Flagellar hook protein FlgE</fullName>
    </submittedName>
</protein>